<protein>
    <submittedName>
        <fullName evidence="1">Uncharacterized protein</fullName>
    </submittedName>
</protein>
<keyword evidence="2" id="KW-1185">Reference proteome</keyword>
<reference evidence="1 2" key="1">
    <citation type="journal article" date="2012" name="Genome Biol.">
        <title>Sequencing three crocodilian genomes to illuminate the evolution of archosaurs and amniotes.</title>
        <authorList>
            <person name="St John J.A."/>
            <person name="Braun E.L."/>
            <person name="Isberg S.R."/>
            <person name="Miles L.G."/>
            <person name="Chong A.Y."/>
            <person name="Gongora J."/>
            <person name="Dalzell P."/>
            <person name="Moran C."/>
            <person name="Bed'hom B."/>
            <person name="Abzhanov A."/>
            <person name="Burgess S.C."/>
            <person name="Cooksey A.M."/>
            <person name="Castoe T.A."/>
            <person name="Crawford N.G."/>
            <person name="Densmore L.D."/>
            <person name="Drew J.C."/>
            <person name="Edwards S.V."/>
            <person name="Faircloth B.C."/>
            <person name="Fujita M.K."/>
            <person name="Greenwold M.J."/>
            <person name="Hoffmann F.G."/>
            <person name="Howard J.M."/>
            <person name="Iguchi T."/>
            <person name="Janes D.E."/>
            <person name="Khan S.Y."/>
            <person name="Kohno S."/>
            <person name="de Koning A.J."/>
            <person name="Lance S.L."/>
            <person name="McCarthy F.M."/>
            <person name="McCormack J.E."/>
            <person name="Merchant M.E."/>
            <person name="Peterson D.G."/>
            <person name="Pollock D.D."/>
            <person name="Pourmand N."/>
            <person name="Raney B.J."/>
            <person name="Roessler K.A."/>
            <person name="Sanford J.R."/>
            <person name="Sawyer R.H."/>
            <person name="Schmidt C.J."/>
            <person name="Triplett E.W."/>
            <person name="Tuberville T.D."/>
            <person name="Venegas-Anaya M."/>
            <person name="Howard J.T."/>
            <person name="Jarvis E.D."/>
            <person name="Guillette L.J.Jr."/>
            <person name="Glenn T.C."/>
            <person name="Green R.E."/>
            <person name="Ray D.A."/>
        </authorList>
    </citation>
    <scope>NUCLEOTIDE SEQUENCE [LARGE SCALE GENOMIC DNA]</scope>
    <source>
        <strain evidence="1">KSC_2009_1</strain>
    </source>
</reference>
<dbReference type="EMBL" id="AKHW03003018">
    <property type="protein sequence ID" value="KYO36107.1"/>
    <property type="molecule type" value="Genomic_DNA"/>
</dbReference>
<organism evidence="1 2">
    <name type="scientific">Alligator mississippiensis</name>
    <name type="common">American alligator</name>
    <dbReference type="NCBI Taxonomy" id="8496"/>
    <lineage>
        <taxon>Eukaryota</taxon>
        <taxon>Metazoa</taxon>
        <taxon>Chordata</taxon>
        <taxon>Craniata</taxon>
        <taxon>Vertebrata</taxon>
        <taxon>Euteleostomi</taxon>
        <taxon>Archelosauria</taxon>
        <taxon>Archosauria</taxon>
        <taxon>Crocodylia</taxon>
        <taxon>Alligatoridae</taxon>
        <taxon>Alligatorinae</taxon>
        <taxon>Alligator</taxon>
    </lineage>
</organism>
<evidence type="ECO:0000313" key="2">
    <source>
        <dbReference type="Proteomes" id="UP000050525"/>
    </source>
</evidence>
<comment type="caution">
    <text evidence="1">The sequence shown here is derived from an EMBL/GenBank/DDBJ whole genome shotgun (WGS) entry which is preliminary data.</text>
</comment>
<name>A0A151NH46_ALLMI</name>
<dbReference type="AlphaFoldDB" id="A0A151NH46"/>
<gene>
    <name evidence="1" type="ORF">Y1Q_0013143</name>
</gene>
<proteinExistence type="predicted"/>
<dbReference type="Proteomes" id="UP000050525">
    <property type="component" value="Unassembled WGS sequence"/>
</dbReference>
<accession>A0A151NH46</accession>
<sequence length="77" mass="8957">MSQQRKWPHSFAFAVASRTLVKYRGHIMLQDRVRTDPKKTEALTSQLTLKGLDFNIPFVKIFTKKLSCNSISRRNSM</sequence>
<evidence type="ECO:0000313" key="1">
    <source>
        <dbReference type="EMBL" id="KYO36107.1"/>
    </source>
</evidence>